<dbReference type="RefSeq" id="WP_156204628.1">
    <property type="nucleotide sequence ID" value="NZ_CP046457.1"/>
</dbReference>
<feature type="transmembrane region" description="Helical" evidence="1">
    <location>
        <begin position="121"/>
        <end position="141"/>
    </location>
</feature>
<accession>A0A6I6DFU6</accession>
<protein>
    <submittedName>
        <fullName evidence="2">Uncharacterized protein</fullName>
    </submittedName>
</protein>
<organism evidence="2 3">
    <name type="scientific">Candidatus Syntrophocurvum alkaliphilum</name>
    <dbReference type="NCBI Taxonomy" id="2293317"/>
    <lineage>
        <taxon>Bacteria</taxon>
        <taxon>Bacillati</taxon>
        <taxon>Bacillota</taxon>
        <taxon>Clostridia</taxon>
        <taxon>Eubacteriales</taxon>
        <taxon>Syntrophomonadaceae</taxon>
        <taxon>Candidatus Syntrophocurvum</taxon>
    </lineage>
</organism>
<sequence>MHTIPWYIVLVQSIPEAMLLMMIGFHLFRLDINIRTILIIATINSVLVYYFRYLEYFFIHTVLGLLTLIILTVILTKKNPWKIFISILTGITIIAVLQSITLPICFNMTETTPEDLTTNPWLNFFFTIPQMLIMIILYAYLRYSNYNFEYITKEEYDG</sequence>
<gene>
    <name evidence="2" type="ORF">SYNTR_2292</name>
</gene>
<feature type="transmembrane region" description="Helical" evidence="1">
    <location>
        <begin position="57"/>
        <end position="76"/>
    </location>
</feature>
<evidence type="ECO:0000256" key="1">
    <source>
        <dbReference type="SAM" id="Phobius"/>
    </source>
</evidence>
<dbReference type="EMBL" id="CP046457">
    <property type="protein sequence ID" value="QGU00886.1"/>
    <property type="molecule type" value="Genomic_DNA"/>
</dbReference>
<dbReference type="OrthoDB" id="1677679at2"/>
<evidence type="ECO:0000313" key="3">
    <source>
        <dbReference type="Proteomes" id="UP000426444"/>
    </source>
</evidence>
<keyword evidence="1" id="KW-0812">Transmembrane</keyword>
<keyword evidence="1" id="KW-1133">Transmembrane helix</keyword>
<keyword evidence="3" id="KW-1185">Reference proteome</keyword>
<evidence type="ECO:0000313" key="2">
    <source>
        <dbReference type="EMBL" id="QGU00886.1"/>
    </source>
</evidence>
<reference evidence="3" key="1">
    <citation type="journal article" date="2019" name="Microbiology">
        <title>Complete Genome Sequence of an Uncultured Bacterium of the Candidate Phylum Bipolaricaulota.</title>
        <authorList>
            <person name="Kadnikov V.V."/>
            <person name="Mardanov A.V."/>
            <person name="Beletsky A.V."/>
            <person name="Frank Y.A."/>
            <person name="Karnachuk O.V."/>
            <person name="Ravin N.V."/>
        </authorList>
    </citation>
    <scope>NUCLEOTIDE SEQUENCE [LARGE SCALE GENOMIC DNA]</scope>
</reference>
<name>A0A6I6DFU6_9FIRM</name>
<dbReference type="Proteomes" id="UP000426444">
    <property type="component" value="Chromosome"/>
</dbReference>
<dbReference type="AlphaFoldDB" id="A0A6I6DFU6"/>
<proteinExistence type="predicted"/>
<keyword evidence="1" id="KW-0472">Membrane</keyword>
<feature type="transmembrane region" description="Helical" evidence="1">
    <location>
        <begin position="32"/>
        <end position="51"/>
    </location>
</feature>
<feature type="transmembrane region" description="Helical" evidence="1">
    <location>
        <begin position="83"/>
        <end position="109"/>
    </location>
</feature>
<feature type="transmembrane region" description="Helical" evidence="1">
    <location>
        <begin position="6"/>
        <end position="25"/>
    </location>
</feature>
<dbReference type="KEGG" id="salq:SYNTR_2292"/>